<evidence type="ECO:0000256" key="2">
    <source>
        <dbReference type="ARBA" id="ARBA00022553"/>
    </source>
</evidence>
<reference evidence="7" key="2">
    <citation type="submission" date="2012-08" db="EMBL/GenBank/DDBJ databases">
        <title>Whole-genome sequence of Nocardiopsis alba strain ATCC BAA-2165 associated with honeybees.</title>
        <authorList>
            <person name="Qiao J."/>
            <person name="Chen L."/>
            <person name="Li Y."/>
            <person name="Wang J."/>
            <person name="Zhang W."/>
            <person name="Chen S."/>
        </authorList>
    </citation>
    <scope>NUCLEOTIDE SEQUENCE [LARGE SCALE GENOMIC DNA]</scope>
    <source>
        <strain evidence="7">ATCC BAA-2165 / BE74</strain>
    </source>
</reference>
<dbReference type="SMART" id="SM00825">
    <property type="entry name" value="PKS_KS"/>
    <property type="match status" value="1"/>
</dbReference>
<protein>
    <submittedName>
        <fullName evidence="6">Beta-ketoacyl synthase, C-terminal domain protein</fullName>
    </submittedName>
</protein>
<dbReference type="HOGENOM" id="CLU_000022_16_6_11"/>
<dbReference type="PANTHER" id="PTHR43775:SF37">
    <property type="entry name" value="SI:DKEY-61P9.11"/>
    <property type="match status" value="1"/>
</dbReference>
<dbReference type="InterPro" id="IPR016036">
    <property type="entry name" value="Malonyl_transacylase_ACP-bd"/>
</dbReference>
<dbReference type="InterPro" id="IPR014030">
    <property type="entry name" value="Ketoacyl_synth_N"/>
</dbReference>
<name>J7LH89_NOCAA</name>
<dbReference type="Pfam" id="PF02801">
    <property type="entry name" value="Ketoacyl-synt_C"/>
    <property type="match status" value="1"/>
</dbReference>
<dbReference type="OrthoDB" id="4537517at2"/>
<dbReference type="GO" id="GO:0031177">
    <property type="term" value="F:phosphopantetheine binding"/>
    <property type="evidence" value="ECO:0007669"/>
    <property type="project" value="InterPro"/>
</dbReference>
<dbReference type="Pfam" id="PF00550">
    <property type="entry name" value="PP-binding"/>
    <property type="match status" value="1"/>
</dbReference>
<dbReference type="InterPro" id="IPR020806">
    <property type="entry name" value="PKS_PP-bd"/>
</dbReference>
<dbReference type="Gene3D" id="3.30.70.3290">
    <property type="match status" value="1"/>
</dbReference>
<evidence type="ECO:0000256" key="1">
    <source>
        <dbReference type="ARBA" id="ARBA00022450"/>
    </source>
</evidence>
<dbReference type="InterPro" id="IPR001227">
    <property type="entry name" value="Ac_transferase_dom_sf"/>
</dbReference>
<dbReference type="KEGG" id="nal:B005_2637"/>
<evidence type="ECO:0000256" key="4">
    <source>
        <dbReference type="SAM" id="MobiDB-lite"/>
    </source>
</evidence>
<dbReference type="AlphaFoldDB" id="J7LH89"/>
<dbReference type="InterPro" id="IPR014043">
    <property type="entry name" value="Acyl_transferase_dom"/>
</dbReference>
<dbReference type="SUPFAM" id="SSF47336">
    <property type="entry name" value="ACP-like"/>
    <property type="match status" value="1"/>
</dbReference>
<gene>
    <name evidence="6" type="ordered locus">B005_2637</name>
</gene>
<proteinExistence type="predicted"/>
<dbReference type="CDD" id="cd00833">
    <property type="entry name" value="PKS"/>
    <property type="match status" value="1"/>
</dbReference>
<evidence type="ECO:0000313" key="7">
    <source>
        <dbReference type="Proteomes" id="UP000003779"/>
    </source>
</evidence>
<dbReference type="SUPFAM" id="SSF55048">
    <property type="entry name" value="Probable ACP-binding domain of malonyl-CoA ACP transacylase"/>
    <property type="match status" value="1"/>
</dbReference>
<dbReference type="SUPFAM" id="SSF53901">
    <property type="entry name" value="Thiolase-like"/>
    <property type="match status" value="1"/>
</dbReference>
<dbReference type="PATRIC" id="fig|1205910.3.peg.2492"/>
<dbReference type="GO" id="GO:0004312">
    <property type="term" value="F:fatty acid synthase activity"/>
    <property type="evidence" value="ECO:0007669"/>
    <property type="project" value="TreeGrafter"/>
</dbReference>
<dbReference type="InterPro" id="IPR050091">
    <property type="entry name" value="PKS_NRPS_Biosynth_Enz"/>
</dbReference>
<dbReference type="InterPro" id="IPR020841">
    <property type="entry name" value="PKS_Beta-ketoAc_synthase_dom"/>
</dbReference>
<keyword evidence="2" id="KW-0597">Phosphoprotein</keyword>
<dbReference type="InterPro" id="IPR016039">
    <property type="entry name" value="Thiolase-like"/>
</dbReference>
<sequence>MARGGPLRTPVPSTSAALTGIGLRLPGGSGPDLRGPDRAWNALLAAESAIGRYPEERWRAMAERLHPEDRSDTPWPVAHLTLPEAGSLDATVLGMRATEGAHLSPTQTLVTQVVAEAIADAGLAPSTLAGPSTGVYLGNATPDEALTTFGRRSRPGLVDLASGGAGMLATPVSRWLDTRGPLVTFDTSCSASMAALDAAHRDLAQGRVDTAIVIGTNTCADPVVIRAFVEGGVLAEDGACLPYDVGARGYVRGEAVVAVVLRRYVRARADQDRVYALIDHTLMGADGRSAGTGMPSRPAQAELLTRVYDQAGLSPERVDYLIGHGTATRAGDRAELAALRQVFDRPERDRPLLVGSVKGLWGHAEAASALTGVVAAALSLHHGIVPPTTGHTEPNPDLGEGLTVATEAVEIPPKVVGVTGLGFSGAIGHTIMSRVPAAARGRRGGLTSASVGGALALPVSSPTESGVRAAAEVLAPAVAGPGRARAGRIGDHLVRRRDHHRVRAAVLSVPNTAGSAEAWEALAQGRSHPDLVGPTEGRSPWRQVWVFGGQGSAHPRMGLRLCREDPMFAEHLEAVLRELELPWRPGDTGELGLAFLQQATFAVQVALAHTLRDRYGLVPDAVVGHSMGEVAAAHVAGILPLDQAARLARARSTLLERIVHEGGLVAAQLDAHEAQELTDRYGLEIACRNSPRDVVLSGDRDSLDALVADLTERGVRNTRVSQAPPAHSRHVEGLQSLLAAELEGLRPEPGEVEMVSTVTGRPIVGTDLTADYWVRQLRAPVEFEQATISCASGATLAVEISPRPVLGPAMAHTRARHHLTLDITAAGDPEHEPLGPARVAAHAYTHHIPLTWPFTAACAPLEVEPAPWTPTVSDRWTDRIAHLEGVERHAVVLDQVHREVADLAAVEVTDHDLDTDLADLGVNSLHLLSLRATLLQALPQRPTALPDHQPTIRSIAKALEELLPPPATNTA</sequence>
<dbReference type="EMBL" id="CP003788">
    <property type="protein sequence ID" value="AFR10860.1"/>
    <property type="molecule type" value="Genomic_DNA"/>
</dbReference>
<dbReference type="eggNOG" id="COG3321">
    <property type="taxonomic scope" value="Bacteria"/>
</dbReference>
<dbReference type="STRING" id="1205910.B005_2637"/>
<reference evidence="6 7" key="1">
    <citation type="journal article" date="2012" name="J. Bacteriol.">
        <title>Whole-Genome Sequence of Nocardiopsis alba Strain ATCC BAA-2165, Associated with Honeybees.</title>
        <authorList>
            <person name="Qiao J."/>
            <person name="Chen L."/>
            <person name="Li Y."/>
            <person name="Wang J."/>
            <person name="Zhang W."/>
            <person name="Chen S."/>
        </authorList>
    </citation>
    <scope>NUCLEOTIDE SEQUENCE [LARGE SCALE GENOMIC DNA]</scope>
    <source>
        <strain evidence="7">ATCC BAA-2165 / BE74</strain>
    </source>
</reference>
<dbReference type="Pfam" id="PF00698">
    <property type="entry name" value="Acyl_transf_1"/>
    <property type="match status" value="1"/>
</dbReference>
<dbReference type="Pfam" id="PF00109">
    <property type="entry name" value="ketoacyl-synt"/>
    <property type="match status" value="1"/>
</dbReference>
<organism evidence="6 7">
    <name type="scientific">Nocardiopsis alba (strain ATCC BAA-2165 / BE74)</name>
    <dbReference type="NCBI Taxonomy" id="1205910"/>
    <lineage>
        <taxon>Bacteria</taxon>
        <taxon>Bacillati</taxon>
        <taxon>Actinomycetota</taxon>
        <taxon>Actinomycetes</taxon>
        <taxon>Streptosporangiales</taxon>
        <taxon>Nocardiopsidaceae</taxon>
        <taxon>Nocardiopsis</taxon>
    </lineage>
</organism>
<feature type="domain" description="Ketosynthase family 3 (KS3)" evidence="5">
    <location>
        <begin position="13"/>
        <end position="434"/>
    </location>
</feature>
<dbReference type="Proteomes" id="UP000003779">
    <property type="component" value="Chromosome"/>
</dbReference>
<keyword evidence="1" id="KW-0596">Phosphopantetheine</keyword>
<dbReference type="Gene3D" id="1.10.1200.10">
    <property type="entry name" value="ACP-like"/>
    <property type="match status" value="1"/>
</dbReference>
<dbReference type="PROSITE" id="PS52004">
    <property type="entry name" value="KS3_2"/>
    <property type="match status" value="1"/>
</dbReference>
<dbReference type="SMART" id="SM00827">
    <property type="entry name" value="PKS_AT"/>
    <property type="match status" value="1"/>
</dbReference>
<dbReference type="InterPro" id="IPR009081">
    <property type="entry name" value="PP-bd_ACP"/>
</dbReference>
<dbReference type="GO" id="GO:0006633">
    <property type="term" value="P:fatty acid biosynthetic process"/>
    <property type="evidence" value="ECO:0007669"/>
    <property type="project" value="TreeGrafter"/>
</dbReference>
<dbReference type="InterPro" id="IPR036736">
    <property type="entry name" value="ACP-like_sf"/>
</dbReference>
<keyword evidence="3" id="KW-0808">Transferase</keyword>
<accession>J7LH89</accession>
<dbReference type="SUPFAM" id="SSF52151">
    <property type="entry name" value="FabD/lysophospholipase-like"/>
    <property type="match status" value="1"/>
</dbReference>
<dbReference type="PANTHER" id="PTHR43775">
    <property type="entry name" value="FATTY ACID SYNTHASE"/>
    <property type="match status" value="1"/>
</dbReference>
<evidence type="ECO:0000313" key="6">
    <source>
        <dbReference type="EMBL" id="AFR10860.1"/>
    </source>
</evidence>
<dbReference type="Gene3D" id="3.40.47.10">
    <property type="match status" value="1"/>
</dbReference>
<dbReference type="InterPro" id="IPR016035">
    <property type="entry name" value="Acyl_Trfase/lysoPLipase"/>
</dbReference>
<dbReference type="SMART" id="SM00823">
    <property type="entry name" value="PKS_PP"/>
    <property type="match status" value="1"/>
</dbReference>
<evidence type="ECO:0000259" key="5">
    <source>
        <dbReference type="PROSITE" id="PS52004"/>
    </source>
</evidence>
<evidence type="ECO:0000256" key="3">
    <source>
        <dbReference type="ARBA" id="ARBA00022679"/>
    </source>
</evidence>
<feature type="region of interest" description="Disordered" evidence="4">
    <location>
        <begin position="1"/>
        <end position="23"/>
    </location>
</feature>
<dbReference type="Gene3D" id="3.40.366.10">
    <property type="entry name" value="Malonyl-Coenzyme A Acyl Carrier Protein, domain 2"/>
    <property type="match status" value="1"/>
</dbReference>
<dbReference type="InterPro" id="IPR014031">
    <property type="entry name" value="Ketoacyl_synth_C"/>
</dbReference>